<evidence type="ECO:0000313" key="2">
    <source>
        <dbReference type="EMBL" id="KKP65563.1"/>
    </source>
</evidence>
<feature type="transmembrane region" description="Helical" evidence="1">
    <location>
        <begin position="20"/>
        <end position="39"/>
    </location>
</feature>
<feature type="transmembrane region" description="Helical" evidence="1">
    <location>
        <begin position="90"/>
        <end position="107"/>
    </location>
</feature>
<proteinExistence type="predicted"/>
<feature type="transmembrane region" description="Helical" evidence="1">
    <location>
        <begin position="291"/>
        <end position="316"/>
    </location>
</feature>
<gene>
    <name evidence="2" type="ORF">UR63_C0050G0001</name>
</gene>
<feature type="transmembrane region" description="Helical" evidence="1">
    <location>
        <begin position="145"/>
        <end position="163"/>
    </location>
</feature>
<feature type="transmembrane region" description="Helical" evidence="1">
    <location>
        <begin position="354"/>
        <end position="378"/>
    </location>
</feature>
<keyword evidence="1" id="KW-0812">Transmembrane</keyword>
<dbReference type="AlphaFoldDB" id="A0A0G0B864"/>
<feature type="transmembrane region" description="Helical" evidence="1">
    <location>
        <begin position="169"/>
        <end position="197"/>
    </location>
</feature>
<evidence type="ECO:0000256" key="1">
    <source>
        <dbReference type="SAM" id="Phobius"/>
    </source>
</evidence>
<feature type="transmembrane region" description="Helical" evidence="1">
    <location>
        <begin position="384"/>
        <end position="407"/>
    </location>
</feature>
<dbReference type="Proteomes" id="UP000034127">
    <property type="component" value="Unassembled WGS sequence"/>
</dbReference>
<feature type="transmembrane region" description="Helical" evidence="1">
    <location>
        <begin position="209"/>
        <end position="228"/>
    </location>
</feature>
<feature type="transmembrane region" description="Helical" evidence="1">
    <location>
        <begin position="248"/>
        <end position="279"/>
    </location>
</feature>
<evidence type="ECO:0008006" key="4">
    <source>
        <dbReference type="Google" id="ProtNLM"/>
    </source>
</evidence>
<feature type="transmembrane region" description="Helical" evidence="1">
    <location>
        <begin position="119"/>
        <end position="138"/>
    </location>
</feature>
<protein>
    <recommendedName>
        <fullName evidence="4">Glycosyltransferase RgtA/B/C/D-like domain-containing protein</fullName>
    </recommendedName>
</protein>
<reference evidence="2 3" key="1">
    <citation type="journal article" date="2015" name="Nature">
        <title>rRNA introns, odd ribosomes, and small enigmatic genomes across a large radiation of phyla.</title>
        <authorList>
            <person name="Brown C.T."/>
            <person name="Hug L.A."/>
            <person name="Thomas B.C."/>
            <person name="Sharon I."/>
            <person name="Castelle C.J."/>
            <person name="Singh A."/>
            <person name="Wilkins M.J."/>
            <person name="Williams K.H."/>
            <person name="Banfield J.F."/>
        </authorList>
    </citation>
    <scope>NUCLEOTIDE SEQUENCE [LARGE SCALE GENOMIC DNA]</scope>
</reference>
<name>A0A0G0B864_9BACT</name>
<organism evidence="2 3">
    <name type="scientific">Candidatus Roizmanbacteria bacterium GW2011_GWC2_35_12</name>
    <dbReference type="NCBI Taxonomy" id="1618485"/>
    <lineage>
        <taxon>Bacteria</taxon>
        <taxon>Candidatus Roizmaniibacteriota</taxon>
    </lineage>
</organism>
<evidence type="ECO:0000313" key="3">
    <source>
        <dbReference type="Proteomes" id="UP000034127"/>
    </source>
</evidence>
<accession>A0A0G0B864</accession>
<feature type="transmembrane region" description="Helical" evidence="1">
    <location>
        <begin position="322"/>
        <end position="342"/>
    </location>
</feature>
<keyword evidence="1" id="KW-1133">Transmembrane helix</keyword>
<dbReference type="EMBL" id="LBPX01000050">
    <property type="protein sequence ID" value="KKP65563.1"/>
    <property type="molecule type" value="Genomic_DNA"/>
</dbReference>
<sequence>MINIIKKLSDEINKKRVNQYLFFMIASILTVLFMGYYFGTFDQVVHIPSLKKLADPTLYPDDKYLELSKYHYSYFWYFFVPFYRLHILEISMFITHLITVYLTYYALYKLSKTLFNSPLASFFSTVVFIIPHIGFAGFPVFEFSLLNRTFVLPFLLLAIDFYLNKKLALSFIILGIMYNFHVVSVNFVLAIFFFDLFLRIKFINVKKTLYSLLSFAVTASPVLIWKFSNSGVDTKLNWEWFNIINKGILYHIFTLVTINPSVLFLVLSGASLYFIFFFALKYSKSPHNPTVVNFVYASLIILSVQILATAFFPLTIIIQSQIIRVGIFVLIFAYIYFANFLSSEVFKSNRNYDLKVMFGGFFLSLTPIILVIAIIARNLIRSRLIFFISKLLLIMGFIGLLIMVYMINIWKPGIHIYPTHDELYDVEIWARDNTPKDAIFITRPDLWWLYNIEWRVISERSTVVTMSDLLETAFVPDYIKYWKPRFESVAPGAINQFNGDIIKNFKTASKAFDSLKEEDFMSISNEYSAQYLVVEKKNKLNFQKVFSNDKYVVYLLFLDK</sequence>
<keyword evidence="1" id="KW-0472">Membrane</keyword>
<comment type="caution">
    <text evidence="2">The sequence shown here is derived from an EMBL/GenBank/DDBJ whole genome shotgun (WGS) entry which is preliminary data.</text>
</comment>